<accession>A0A5N7DJI2</accession>
<organism evidence="4 5">
    <name type="scientific">Aspergillus pseudonomiae</name>
    <dbReference type="NCBI Taxonomy" id="1506151"/>
    <lineage>
        <taxon>Eukaryota</taxon>
        <taxon>Fungi</taxon>
        <taxon>Dikarya</taxon>
        <taxon>Ascomycota</taxon>
        <taxon>Pezizomycotina</taxon>
        <taxon>Eurotiomycetes</taxon>
        <taxon>Eurotiomycetidae</taxon>
        <taxon>Eurotiales</taxon>
        <taxon>Aspergillaceae</taxon>
        <taxon>Aspergillus</taxon>
        <taxon>Aspergillus subgen. Circumdati</taxon>
    </lineage>
</organism>
<sequence length="688" mass="78526">MLRLPVMLNSERISSPRTILDPLPALRLCGNTLQTLGFGSALLSLPRELDQAVDGRPVEYTKLNHIYDTLQQLSGGLTIRLTPERSTDESISYGDVELQSLAHCCLGICEELIIAGNQLRSHSSSSSIFGSFHEALRGVWDEKQVEALEEGLLVCRREAMRVLTIVLRDGQSSILQEVQRLKNQNRQIEMSQTRWLADILETLRDVQHQAAEEYIGDVLPGVTNPFNPNQLSSMACRMAHVVQKASKVAFVQRFLRTLHFRSIKDHHAGIARAHEKSFMWVFPRNIDVEIHHFPRPTILPWLQGENGSIYWVSGKPASGKSTFMKYLLAHPQTLKSLRSWAGSEKLVIASHFFWSAGNSMQKSKIGLLQSLLYGIFTHSPDLIPIVCPRRWEATMSGEHGGDSPWRMEELLETFKSLCSQNAIPTKFCFFIDGLDECTGEHSEMIELLNSLVHSNIKMCLSSRQWKVFEDAYGASADQKLYLEWHNRDDIHDYVQSELEQHPAWELLLELNPQTHEIVGEIADRAQGVFLWAVLAVRSFGEWLTTGDTLFFLQKKFRMIPVDLELLFKSMLESVDPIYTSYVSHIFNVASSAPEPLPVLLYVSLEREIQDESKVPPQKDVPPTYRGLLLQVEQLRRQLKSMCKGLLEVHCRRNEEDLLRYRVDFLHRTAREFFRGNEIVQAMHVTGRG</sequence>
<dbReference type="GeneID" id="43666040"/>
<feature type="domain" description="DUF7791" evidence="3">
    <location>
        <begin position="573"/>
        <end position="683"/>
    </location>
</feature>
<dbReference type="AlphaFoldDB" id="A0A5N7DJI2"/>
<protein>
    <recommendedName>
        <fullName evidence="6">NACHT domain-containing protein</fullName>
    </recommendedName>
</protein>
<feature type="domain" description="Nephrocystin 3-like N-terminal" evidence="2">
    <location>
        <begin position="296"/>
        <end position="463"/>
    </location>
</feature>
<dbReference type="Pfam" id="PF24883">
    <property type="entry name" value="NPHP3_N"/>
    <property type="match status" value="1"/>
</dbReference>
<gene>
    <name evidence="4" type="ORF">BDV37DRAFT_242670</name>
</gene>
<evidence type="ECO:0008006" key="6">
    <source>
        <dbReference type="Google" id="ProtNLM"/>
    </source>
</evidence>
<dbReference type="OrthoDB" id="443402at2759"/>
<reference evidence="4 5" key="1">
    <citation type="submission" date="2019-04" db="EMBL/GenBank/DDBJ databases">
        <authorList>
            <consortium name="DOE Joint Genome Institute"/>
            <person name="Mondo S."/>
            <person name="Kjaerbolling I."/>
            <person name="Vesth T."/>
            <person name="Frisvad J.C."/>
            <person name="Nybo J.L."/>
            <person name="Theobald S."/>
            <person name="Kildgaard S."/>
            <person name="Isbrandt T."/>
            <person name="Kuo A."/>
            <person name="Sato A."/>
            <person name="Lyhne E.K."/>
            <person name="Kogle M.E."/>
            <person name="Wiebenga A."/>
            <person name="Kun R.S."/>
            <person name="Lubbers R.J."/>
            <person name="Makela M.R."/>
            <person name="Barry K."/>
            <person name="Chovatia M."/>
            <person name="Clum A."/>
            <person name="Daum C."/>
            <person name="Haridas S."/>
            <person name="He G."/>
            <person name="LaButti K."/>
            <person name="Lipzen A."/>
            <person name="Riley R."/>
            <person name="Salamov A."/>
            <person name="Simmons B.A."/>
            <person name="Magnuson J.K."/>
            <person name="Henrissat B."/>
            <person name="Mortensen U.H."/>
            <person name="Larsen T.O."/>
            <person name="Devries R.P."/>
            <person name="Grigoriev I.V."/>
            <person name="Machida M."/>
            <person name="Baker S.E."/>
            <person name="Andersen M.R."/>
            <person name="Cantor M.N."/>
            <person name="Hua S.X."/>
        </authorList>
    </citation>
    <scope>NUCLEOTIDE SEQUENCE [LARGE SCALE GENOMIC DNA]</scope>
    <source>
        <strain evidence="4 5">CBS 119388</strain>
    </source>
</reference>
<dbReference type="InterPro" id="IPR027417">
    <property type="entry name" value="P-loop_NTPase"/>
</dbReference>
<name>A0A5N7DJI2_9EURO</name>
<keyword evidence="5" id="KW-1185">Reference proteome</keyword>
<dbReference type="PANTHER" id="PTHR10039:SF5">
    <property type="entry name" value="NACHT DOMAIN-CONTAINING PROTEIN"/>
    <property type="match status" value="1"/>
</dbReference>
<dbReference type="Proteomes" id="UP000325579">
    <property type="component" value="Unassembled WGS sequence"/>
</dbReference>
<dbReference type="InterPro" id="IPR056884">
    <property type="entry name" value="NPHP3-like_N"/>
</dbReference>
<dbReference type="RefSeq" id="XP_031943823.1">
    <property type="nucleotide sequence ID" value="XM_032081349.1"/>
</dbReference>
<evidence type="ECO:0000313" key="5">
    <source>
        <dbReference type="Proteomes" id="UP000325579"/>
    </source>
</evidence>
<dbReference type="PANTHER" id="PTHR10039">
    <property type="entry name" value="AMELOGENIN"/>
    <property type="match status" value="1"/>
</dbReference>
<proteinExistence type="predicted"/>
<evidence type="ECO:0000256" key="1">
    <source>
        <dbReference type="ARBA" id="ARBA00022737"/>
    </source>
</evidence>
<evidence type="ECO:0000259" key="3">
    <source>
        <dbReference type="Pfam" id="PF25053"/>
    </source>
</evidence>
<keyword evidence="1" id="KW-0677">Repeat</keyword>
<evidence type="ECO:0000313" key="4">
    <source>
        <dbReference type="EMBL" id="KAE8406504.1"/>
    </source>
</evidence>
<dbReference type="InterPro" id="IPR056693">
    <property type="entry name" value="DUF7791"/>
</dbReference>
<dbReference type="Gene3D" id="3.40.50.300">
    <property type="entry name" value="P-loop containing nucleotide triphosphate hydrolases"/>
    <property type="match status" value="1"/>
</dbReference>
<dbReference type="SUPFAM" id="SSF52540">
    <property type="entry name" value="P-loop containing nucleoside triphosphate hydrolases"/>
    <property type="match status" value="1"/>
</dbReference>
<dbReference type="Pfam" id="PF25053">
    <property type="entry name" value="DUF7791"/>
    <property type="match status" value="1"/>
</dbReference>
<dbReference type="EMBL" id="ML736753">
    <property type="protein sequence ID" value="KAE8406504.1"/>
    <property type="molecule type" value="Genomic_DNA"/>
</dbReference>
<evidence type="ECO:0000259" key="2">
    <source>
        <dbReference type="Pfam" id="PF24883"/>
    </source>
</evidence>